<keyword evidence="2" id="KW-0813">Transport</keyword>
<feature type="transmembrane region" description="Helical" evidence="7">
    <location>
        <begin position="279"/>
        <end position="299"/>
    </location>
</feature>
<accession>A0AAV5GWE8</accession>
<feature type="compositionally biased region" description="Basic and acidic residues" evidence="6">
    <location>
        <begin position="21"/>
        <end position="34"/>
    </location>
</feature>
<dbReference type="AlphaFoldDB" id="A0AAV5GWE8"/>
<protein>
    <recommendedName>
        <fullName evidence="8">Major facilitator superfamily (MFS) profile domain-containing protein</fullName>
    </recommendedName>
</protein>
<feature type="transmembrane region" description="Helical" evidence="7">
    <location>
        <begin position="430"/>
        <end position="452"/>
    </location>
</feature>
<dbReference type="FunFam" id="1.20.1250.20:FF:000013">
    <property type="entry name" value="MFS general substrate transporter"/>
    <property type="match status" value="1"/>
</dbReference>
<evidence type="ECO:0000256" key="3">
    <source>
        <dbReference type="ARBA" id="ARBA00022692"/>
    </source>
</evidence>
<feature type="transmembrane region" description="Helical" evidence="7">
    <location>
        <begin position="137"/>
        <end position="162"/>
    </location>
</feature>
<comment type="caution">
    <text evidence="9">The sequence shown here is derived from an EMBL/GenBank/DDBJ whole genome shotgun (WGS) entry which is preliminary data.</text>
</comment>
<dbReference type="PROSITE" id="PS50850">
    <property type="entry name" value="MFS"/>
    <property type="match status" value="1"/>
</dbReference>
<dbReference type="Pfam" id="PF07690">
    <property type="entry name" value="MFS_1"/>
    <property type="match status" value="1"/>
</dbReference>
<evidence type="ECO:0000259" key="8">
    <source>
        <dbReference type="PROSITE" id="PS50850"/>
    </source>
</evidence>
<feature type="transmembrane region" description="Helical" evidence="7">
    <location>
        <begin position="206"/>
        <end position="226"/>
    </location>
</feature>
<dbReference type="PANTHER" id="PTHR43791:SF22">
    <property type="entry name" value="TRANSPORTER, PUTATIVE (AFU_ORTHOLOGUE AFUA_6G11320)-RELATED"/>
    <property type="match status" value="1"/>
</dbReference>
<feature type="transmembrane region" description="Helical" evidence="7">
    <location>
        <begin position="112"/>
        <end position="131"/>
    </location>
</feature>
<feature type="compositionally biased region" description="Polar residues" evidence="6">
    <location>
        <begin position="1"/>
        <end position="19"/>
    </location>
</feature>
<evidence type="ECO:0000256" key="1">
    <source>
        <dbReference type="ARBA" id="ARBA00004141"/>
    </source>
</evidence>
<dbReference type="Proteomes" id="UP001342314">
    <property type="component" value="Unassembled WGS sequence"/>
</dbReference>
<keyword evidence="3 7" id="KW-0812">Transmembrane</keyword>
<dbReference type="SUPFAM" id="SSF103473">
    <property type="entry name" value="MFS general substrate transporter"/>
    <property type="match status" value="1"/>
</dbReference>
<dbReference type="GO" id="GO:0016020">
    <property type="term" value="C:membrane"/>
    <property type="evidence" value="ECO:0007669"/>
    <property type="project" value="UniProtKB-SubCell"/>
</dbReference>
<dbReference type="Gene3D" id="1.20.1250.20">
    <property type="entry name" value="MFS general substrate transporter like domains"/>
    <property type="match status" value="1"/>
</dbReference>
<sequence>MANPTRTHASVGGASSPSSLAEKHDSSSLEKGAHDFSNSGQQSVVSTLEYTAEEERRVLRKVGNAKLLGLMKDIGMADQPEAYNTSLALYFLGYVLFEIPANIVLKKFSPRVWLPSLTIAWGVTATLQALIKDEAGFYAARFFMGVSEAGLFPGVIFVFSMYYKRKERTLRCSLFFGGAALAGSFGGILAWGLGHINGGGLKPWGWLFAIEGMFTVLVGISAYFWVPGFPRQAKFLSEREHAILIARLQADGDSGDEEPFSWQGVWDAFKDPFVNAYGWLFHCFAMTLYSLSLFLPTIIAQLGFANWRSQLMTVPVYFMALVGILFFVWFSHKINQRGTAIAVGGAIAIIGYIILLTTHTPGARYAGTFFAVIGIYASNALLLAWPSENVSPQTKRAVASGMQIFIGDVGAIAGVLIYRPSLASNFYRTPHGIAILYTGCGILLALGLSFAMHRANKSGNVRRAARREGKGEEAKGDRARGYLFQI</sequence>
<dbReference type="FunFam" id="1.20.1250.20:FF:000018">
    <property type="entry name" value="MFS transporter permease"/>
    <property type="match status" value="1"/>
</dbReference>
<feature type="region of interest" description="Disordered" evidence="6">
    <location>
        <begin position="1"/>
        <end position="40"/>
    </location>
</feature>
<evidence type="ECO:0000256" key="5">
    <source>
        <dbReference type="ARBA" id="ARBA00023136"/>
    </source>
</evidence>
<dbReference type="InterPro" id="IPR011701">
    <property type="entry name" value="MFS"/>
</dbReference>
<feature type="transmembrane region" description="Helical" evidence="7">
    <location>
        <begin position="311"/>
        <end position="331"/>
    </location>
</feature>
<evidence type="ECO:0000256" key="2">
    <source>
        <dbReference type="ARBA" id="ARBA00022448"/>
    </source>
</evidence>
<feature type="transmembrane region" description="Helical" evidence="7">
    <location>
        <begin position="397"/>
        <end position="418"/>
    </location>
</feature>
<comment type="subcellular location">
    <subcellularLocation>
        <location evidence="1">Membrane</location>
        <topology evidence="1">Multi-pass membrane protein</topology>
    </subcellularLocation>
</comment>
<dbReference type="InterPro" id="IPR020846">
    <property type="entry name" value="MFS_dom"/>
</dbReference>
<evidence type="ECO:0000313" key="9">
    <source>
        <dbReference type="EMBL" id="GJN92903.1"/>
    </source>
</evidence>
<evidence type="ECO:0000256" key="6">
    <source>
        <dbReference type="SAM" id="MobiDB-lite"/>
    </source>
</evidence>
<evidence type="ECO:0000256" key="7">
    <source>
        <dbReference type="SAM" id="Phobius"/>
    </source>
</evidence>
<dbReference type="GO" id="GO:0022857">
    <property type="term" value="F:transmembrane transporter activity"/>
    <property type="evidence" value="ECO:0007669"/>
    <property type="project" value="InterPro"/>
</dbReference>
<keyword evidence="5 7" id="KW-0472">Membrane</keyword>
<feature type="transmembrane region" description="Helical" evidence="7">
    <location>
        <begin position="174"/>
        <end position="194"/>
    </location>
</feature>
<feature type="transmembrane region" description="Helical" evidence="7">
    <location>
        <begin position="87"/>
        <end position="105"/>
    </location>
</feature>
<feature type="transmembrane region" description="Helical" evidence="7">
    <location>
        <begin position="365"/>
        <end position="385"/>
    </location>
</feature>
<feature type="domain" description="Major facilitator superfamily (MFS) profile" evidence="8">
    <location>
        <begin position="41"/>
        <end position="457"/>
    </location>
</feature>
<organism evidence="9 10">
    <name type="scientific">Rhodotorula paludigena</name>
    <dbReference type="NCBI Taxonomy" id="86838"/>
    <lineage>
        <taxon>Eukaryota</taxon>
        <taxon>Fungi</taxon>
        <taxon>Dikarya</taxon>
        <taxon>Basidiomycota</taxon>
        <taxon>Pucciniomycotina</taxon>
        <taxon>Microbotryomycetes</taxon>
        <taxon>Sporidiobolales</taxon>
        <taxon>Sporidiobolaceae</taxon>
        <taxon>Rhodotorula</taxon>
    </lineage>
</organism>
<dbReference type="PANTHER" id="PTHR43791">
    <property type="entry name" value="PERMEASE-RELATED"/>
    <property type="match status" value="1"/>
</dbReference>
<proteinExistence type="predicted"/>
<evidence type="ECO:0000256" key="4">
    <source>
        <dbReference type="ARBA" id="ARBA00022989"/>
    </source>
</evidence>
<feature type="transmembrane region" description="Helical" evidence="7">
    <location>
        <begin position="338"/>
        <end position="359"/>
    </location>
</feature>
<name>A0AAV5GWE8_9BASI</name>
<dbReference type="EMBL" id="BQKY01000012">
    <property type="protein sequence ID" value="GJN92903.1"/>
    <property type="molecule type" value="Genomic_DNA"/>
</dbReference>
<dbReference type="InterPro" id="IPR036259">
    <property type="entry name" value="MFS_trans_sf"/>
</dbReference>
<keyword evidence="10" id="KW-1185">Reference proteome</keyword>
<keyword evidence="4 7" id="KW-1133">Transmembrane helix</keyword>
<gene>
    <name evidence="9" type="ORF">Rhopal_005943-T1</name>
</gene>
<reference evidence="9 10" key="1">
    <citation type="submission" date="2021-12" db="EMBL/GenBank/DDBJ databases">
        <title>High titer production of polyol ester of fatty acids by Rhodotorula paludigena BS15 towards product separation-free biomass refinery.</title>
        <authorList>
            <person name="Mano J."/>
            <person name="Ono H."/>
            <person name="Tanaka T."/>
            <person name="Naito K."/>
            <person name="Sushida H."/>
            <person name="Ike M."/>
            <person name="Tokuyasu K."/>
            <person name="Kitaoka M."/>
        </authorList>
    </citation>
    <scope>NUCLEOTIDE SEQUENCE [LARGE SCALE GENOMIC DNA]</scope>
    <source>
        <strain evidence="9 10">BS15</strain>
    </source>
</reference>
<evidence type="ECO:0000313" key="10">
    <source>
        <dbReference type="Proteomes" id="UP001342314"/>
    </source>
</evidence>